<dbReference type="InterPro" id="IPR012347">
    <property type="entry name" value="Ferritin-like"/>
</dbReference>
<accession>A0A5D4R4L7</accession>
<dbReference type="Gene3D" id="1.20.1260.10">
    <property type="match status" value="2"/>
</dbReference>
<proteinExistence type="predicted"/>
<dbReference type="AlphaFoldDB" id="A0A5D4R4L7"/>
<comment type="caution">
    <text evidence="1">The sequence shown here is derived from an EMBL/GenBank/DDBJ whole genome shotgun (WGS) entry which is preliminary data.</text>
</comment>
<protein>
    <submittedName>
        <fullName evidence="1">DUF3231 family protein</fullName>
    </submittedName>
</protein>
<gene>
    <name evidence="1" type="ORF">FZD51_17165</name>
</gene>
<dbReference type="Proteomes" id="UP000322139">
    <property type="component" value="Unassembled WGS sequence"/>
</dbReference>
<dbReference type="EMBL" id="VTER01000008">
    <property type="protein sequence ID" value="TYS46307.1"/>
    <property type="molecule type" value="Genomic_DNA"/>
</dbReference>
<evidence type="ECO:0000313" key="2">
    <source>
        <dbReference type="Proteomes" id="UP000322139"/>
    </source>
</evidence>
<organism evidence="1 2">
    <name type="scientific">Bacillus infantis</name>
    <dbReference type="NCBI Taxonomy" id="324767"/>
    <lineage>
        <taxon>Bacteria</taxon>
        <taxon>Bacillati</taxon>
        <taxon>Bacillota</taxon>
        <taxon>Bacilli</taxon>
        <taxon>Bacillales</taxon>
        <taxon>Bacillaceae</taxon>
        <taxon>Bacillus</taxon>
    </lineage>
</organism>
<dbReference type="RefSeq" id="WP_148975886.1">
    <property type="nucleotide sequence ID" value="NZ_VTER01000008.1"/>
</dbReference>
<evidence type="ECO:0000313" key="1">
    <source>
        <dbReference type="EMBL" id="TYS46307.1"/>
    </source>
</evidence>
<sequence length="332" mass="37586">MENKPAISSSELGTLWMTYQQKSMIVHMLPYFIKKAEDPEGKELLQSLLVQITPYKERIERIFQEDGAVVPIGFTSQDVNPDAPVLYQPYFDIHFFRLMKEISMGLHTLHLSMAFREDIITLYRNLSQVTQEFYQHFTQFLLKKGLLPRPPSVTMPKDVEMAEGTGYMKGNDLFGNKRSLNTVEVAHLYHAIESNVTGMQMITGFAQTAKKQEVRDYFNKGKDLSQKIIVEFGQKLTDSDIQVPSTSAGYPTSSTEGPFTDKLMLYCTSLLCSFGLGSNAIGTAFSLRNDLPLKMAALAKDIYTYGHDGGRIMAKNGWMEEPPQMEDRNTLI</sequence>
<dbReference type="InterPro" id="IPR021617">
    <property type="entry name" value="DUF3231"/>
</dbReference>
<name>A0A5D4R4L7_9BACI</name>
<reference evidence="1 2" key="1">
    <citation type="submission" date="2019-08" db="EMBL/GenBank/DDBJ databases">
        <title>Bacillus genomes from the desert of Cuatro Cienegas, Coahuila.</title>
        <authorList>
            <person name="Olmedo-Alvarez G."/>
        </authorList>
    </citation>
    <scope>NUCLEOTIDE SEQUENCE [LARGE SCALE GENOMIC DNA]</scope>
    <source>
        <strain evidence="1 2">CH446_14T</strain>
    </source>
</reference>
<dbReference type="Pfam" id="PF11553">
    <property type="entry name" value="DUF3231"/>
    <property type="match status" value="2"/>
</dbReference>